<sequence length="793" mass="90327">MKKYGLSSKDKTSQVKLNKLNVSGNICGEYVEYTISQYFRNTTGENIEGTYSFPVPTTSILTGFEVELGGRNLKAEVESREEVLKIQEEAHQGGINSITLEQSGDDYFTIRIGNILPNEKVVIRITYMDQLIYEDNTLKLMIPRVVDPVYNDGEADEEGETEFYLSLLIESFGKLDIKSPSHKIKVEREDDTLSKVTASNDQNLDHDFILNLKELKPLSASGMGYSYYEDEQEKAILMLRLTPRLPEVKEIKDTNYDFLLDISTSMNGFKLEEAKNSIIIALRSLEDGDTFNIMAFNSELYKFSPHGKVRYSKENLLAATEWIEALQTKRGGSAMFDALKESLRESEEDEASVIFLFTDDIVENEDEILDYVRSNIGNSMIFPFGMDTEVNSFFINKLAELGYGKPEFIDEGERIDDIILRQINRIYNPQFDVTSIDWGEMQVEKTYPGTISYLYDREPFTVFAKVNGYIEGKVTLKGEVDGEDYTMTIDLDKLEIEENSKLIDKVWARKRIESLIERERTHRGHEAEKIREEILCISKEYSIMSSETSFIMLEKIEDPVLGIGLHRMVPIEMSENTMKSMAKGYFLDEAAYSFEVNIREKMAETGLTAKEAKNAIKYDRDNLLRVLAKNQQADGSFLDLGEEDDSVILETTLRSLLAFTVGSETTSFYLNNISKAFRYAMESLQKDSSLITERNYMLLNIAYSLAEGKNLIKERTRSALEKVVEKTSDSKYMKSLEEVSELVRAATPNQMKFITAATLDISKSYVENAETIFEMDIKSNITNIANIAIAKAL</sequence>
<protein>
    <submittedName>
        <fullName evidence="3">Ca-activated chloride channel family protein</fullName>
    </submittedName>
</protein>
<evidence type="ECO:0000313" key="4">
    <source>
        <dbReference type="Proteomes" id="UP001519271"/>
    </source>
</evidence>
<dbReference type="PROSITE" id="PS51468">
    <property type="entry name" value="VIT"/>
    <property type="match status" value="1"/>
</dbReference>
<proteinExistence type="predicted"/>
<dbReference type="InterPro" id="IPR013694">
    <property type="entry name" value="VIT"/>
</dbReference>
<name>A0ABS4G1E3_9CLOT</name>
<gene>
    <name evidence="3" type="ORF">J2Z34_000836</name>
</gene>
<accession>A0ABS4G1E3</accession>
<dbReference type="SUPFAM" id="SSF53300">
    <property type="entry name" value="vWA-like"/>
    <property type="match status" value="1"/>
</dbReference>
<dbReference type="Gene3D" id="3.40.50.410">
    <property type="entry name" value="von Willebrand factor, type A domain"/>
    <property type="match status" value="1"/>
</dbReference>
<dbReference type="PANTHER" id="PTHR45737">
    <property type="entry name" value="VON WILLEBRAND FACTOR A DOMAIN-CONTAINING PROTEIN 5A"/>
    <property type="match status" value="1"/>
</dbReference>
<dbReference type="PANTHER" id="PTHR45737:SF6">
    <property type="entry name" value="VON WILLEBRAND FACTOR A DOMAIN-CONTAINING PROTEIN 5A"/>
    <property type="match status" value="1"/>
</dbReference>
<dbReference type="InterPro" id="IPR002035">
    <property type="entry name" value="VWF_A"/>
</dbReference>
<dbReference type="Pfam" id="PF08487">
    <property type="entry name" value="VIT"/>
    <property type="match status" value="1"/>
</dbReference>
<reference evidence="3 4" key="1">
    <citation type="submission" date="2021-03" db="EMBL/GenBank/DDBJ databases">
        <title>Genomic Encyclopedia of Type Strains, Phase IV (KMG-IV): sequencing the most valuable type-strain genomes for metagenomic binning, comparative biology and taxonomic classification.</title>
        <authorList>
            <person name="Goeker M."/>
        </authorList>
    </citation>
    <scope>NUCLEOTIDE SEQUENCE [LARGE SCALE GENOMIC DNA]</scope>
    <source>
        <strain evidence="3 4">DSM 6139</strain>
    </source>
</reference>
<dbReference type="SMART" id="SM00327">
    <property type="entry name" value="VWA"/>
    <property type="match status" value="1"/>
</dbReference>
<evidence type="ECO:0000313" key="3">
    <source>
        <dbReference type="EMBL" id="MBP1918364.1"/>
    </source>
</evidence>
<dbReference type="Proteomes" id="UP001519271">
    <property type="component" value="Unassembled WGS sequence"/>
</dbReference>
<feature type="domain" description="VIT" evidence="2">
    <location>
        <begin position="1"/>
        <end position="129"/>
    </location>
</feature>
<evidence type="ECO:0000259" key="2">
    <source>
        <dbReference type="PROSITE" id="PS51468"/>
    </source>
</evidence>
<dbReference type="RefSeq" id="WP_209458600.1">
    <property type="nucleotide sequence ID" value="NZ_JAGGKC010000005.1"/>
</dbReference>
<organism evidence="3 4">
    <name type="scientific">Youngiibacter multivorans</name>
    <dbReference type="NCBI Taxonomy" id="937251"/>
    <lineage>
        <taxon>Bacteria</taxon>
        <taxon>Bacillati</taxon>
        <taxon>Bacillota</taxon>
        <taxon>Clostridia</taxon>
        <taxon>Eubacteriales</taxon>
        <taxon>Clostridiaceae</taxon>
        <taxon>Youngiibacter</taxon>
    </lineage>
</organism>
<dbReference type="PROSITE" id="PS50234">
    <property type="entry name" value="VWFA"/>
    <property type="match status" value="1"/>
</dbReference>
<keyword evidence="4" id="KW-1185">Reference proteome</keyword>
<dbReference type="InterPro" id="IPR036465">
    <property type="entry name" value="vWFA_dom_sf"/>
</dbReference>
<comment type="caution">
    <text evidence="3">The sequence shown here is derived from an EMBL/GenBank/DDBJ whole genome shotgun (WGS) entry which is preliminary data.</text>
</comment>
<dbReference type="EMBL" id="JAGGKC010000005">
    <property type="protein sequence ID" value="MBP1918364.1"/>
    <property type="molecule type" value="Genomic_DNA"/>
</dbReference>
<feature type="domain" description="VWFA" evidence="1">
    <location>
        <begin position="255"/>
        <end position="423"/>
    </location>
</feature>
<dbReference type="Pfam" id="PF13768">
    <property type="entry name" value="VWA_3"/>
    <property type="match status" value="1"/>
</dbReference>
<evidence type="ECO:0000259" key="1">
    <source>
        <dbReference type="PROSITE" id="PS50234"/>
    </source>
</evidence>
<dbReference type="SMART" id="SM00609">
    <property type="entry name" value="VIT"/>
    <property type="match status" value="1"/>
</dbReference>